<name>A0ABD6A2K9_9EURY</name>
<dbReference type="AlphaFoldDB" id="A0ABD6A2K9"/>
<dbReference type="Proteomes" id="UP001596434">
    <property type="component" value="Unassembled WGS sequence"/>
</dbReference>
<evidence type="ECO:0000313" key="1">
    <source>
        <dbReference type="EMBL" id="MFC7253746.1"/>
    </source>
</evidence>
<reference evidence="2" key="3">
    <citation type="submission" date="2024-09" db="EMBL/GenBank/DDBJ databases">
        <authorList>
            <person name="Sun Q."/>
        </authorList>
    </citation>
    <scope>NUCLEOTIDE SEQUENCE</scope>
    <source>
        <strain evidence="2">CGMCC 4.163</strain>
    </source>
</reference>
<comment type="caution">
    <text evidence="2">The sequence shown here is derived from an EMBL/GenBank/DDBJ whole genome shotgun (WGS) entry which is preliminary data.</text>
</comment>
<dbReference type="EMBL" id="JBHTAT010000001">
    <property type="protein sequence ID" value="MFC7253746.1"/>
    <property type="molecule type" value="Genomic_DNA"/>
</dbReference>
<dbReference type="RefSeq" id="WP_379701774.1">
    <property type="nucleotide sequence ID" value="NZ_JBHTAT010000001.1"/>
</dbReference>
<gene>
    <name evidence="1" type="ORF">ACFQKE_00210</name>
    <name evidence="2" type="ORF">ACFQKE_16440</name>
</gene>
<reference evidence="3" key="2">
    <citation type="journal article" date="2019" name="Int. J. Syst. Evol. Microbiol.">
        <title>The Global Catalogue of Microorganisms (GCM) 10K type strain sequencing project: providing services to taxonomists for standard genome sequencing and annotation.</title>
        <authorList>
            <consortium name="The Broad Institute Genomics Platform"/>
            <consortium name="The Broad Institute Genome Sequencing Center for Infectious Disease"/>
            <person name="Wu L."/>
            <person name="Ma J."/>
        </authorList>
    </citation>
    <scope>NUCLEOTIDE SEQUENCE [LARGE SCALE GENOMIC DNA]</scope>
    <source>
        <strain evidence="3">GX21</strain>
    </source>
</reference>
<keyword evidence="3" id="KW-1185">Reference proteome</keyword>
<organism evidence="2 3">
    <name type="scientific">Haloplanus litoreus</name>
    <dbReference type="NCBI Taxonomy" id="767515"/>
    <lineage>
        <taxon>Archaea</taxon>
        <taxon>Methanobacteriati</taxon>
        <taxon>Methanobacteriota</taxon>
        <taxon>Stenosarchaea group</taxon>
        <taxon>Halobacteria</taxon>
        <taxon>Halobacteriales</taxon>
        <taxon>Haloferacaceae</taxon>
        <taxon>Haloplanus</taxon>
    </lineage>
</organism>
<sequence>MPETTDTDERTDTLTLRASGTAVIERERSEGDLDVTITEEADLDATLDVDARWIKSHGGVYKQGAHLKRSDVTELIAERLSGDDAQYYVEDTEVWTLRLDGRVDDWLNVAIYLAKDRRRGSNAKIATNACHILDGLAEYTPEDALRPYLAILDLLGQYDISDYTRVGVLDDLIGEETGAVAEEVPANA</sequence>
<dbReference type="EMBL" id="JBHTAT010000001">
    <property type="protein sequence ID" value="MFC7256876.1"/>
    <property type="molecule type" value="Genomic_DNA"/>
</dbReference>
<accession>A0ABD6A2K9</accession>
<reference evidence="2" key="1">
    <citation type="journal article" date="2014" name="Int. J. Syst. Evol. Microbiol.">
        <title>Complete genome sequence of Corynebacterium casei LMG S-19264T (=DSM 44701T), isolated from a smear-ripened cheese.</title>
        <authorList>
            <consortium name="US DOE Joint Genome Institute (JGI-PGF)"/>
            <person name="Walter F."/>
            <person name="Albersmeier A."/>
            <person name="Kalinowski J."/>
            <person name="Ruckert C."/>
        </authorList>
    </citation>
    <scope>NUCLEOTIDE SEQUENCE [LARGE SCALE GENOMIC DNA]</scope>
    <source>
        <strain evidence="2">CGMCC 4.163</strain>
    </source>
</reference>
<dbReference type="GeneID" id="96955272"/>
<proteinExistence type="predicted"/>
<evidence type="ECO:0000313" key="2">
    <source>
        <dbReference type="EMBL" id="MFC7256876.1"/>
    </source>
</evidence>
<protein>
    <submittedName>
        <fullName evidence="2">Uncharacterized protein</fullName>
    </submittedName>
</protein>
<evidence type="ECO:0000313" key="3">
    <source>
        <dbReference type="Proteomes" id="UP001596434"/>
    </source>
</evidence>